<keyword evidence="2" id="KW-1185">Reference proteome</keyword>
<organism evidence="1 2">
    <name type="scientific">Vespula germanica</name>
    <name type="common">German yellow jacket</name>
    <name type="synonym">Paravespula germanica</name>
    <dbReference type="NCBI Taxonomy" id="30212"/>
    <lineage>
        <taxon>Eukaryota</taxon>
        <taxon>Metazoa</taxon>
        <taxon>Ecdysozoa</taxon>
        <taxon>Arthropoda</taxon>
        <taxon>Hexapoda</taxon>
        <taxon>Insecta</taxon>
        <taxon>Pterygota</taxon>
        <taxon>Neoptera</taxon>
        <taxon>Endopterygota</taxon>
        <taxon>Hymenoptera</taxon>
        <taxon>Apocrita</taxon>
        <taxon>Aculeata</taxon>
        <taxon>Vespoidea</taxon>
        <taxon>Vespidae</taxon>
        <taxon>Vespinae</taxon>
        <taxon>Vespula</taxon>
    </lineage>
</organism>
<dbReference type="AlphaFoldDB" id="A0A834J369"/>
<proteinExistence type="predicted"/>
<accession>A0A834J369</accession>
<dbReference type="EMBL" id="JACSDZ010000022">
    <property type="protein sequence ID" value="KAF7381178.1"/>
    <property type="molecule type" value="Genomic_DNA"/>
</dbReference>
<protein>
    <submittedName>
        <fullName evidence="1">Uncharacterized protein</fullName>
    </submittedName>
</protein>
<dbReference type="Proteomes" id="UP000617340">
    <property type="component" value="Unassembled WGS sequence"/>
</dbReference>
<sequence length="84" mass="9275">MRSFSFFTCQQATLPLIFNSPGALVGQPISLDLIYTAATVIPGDISESRKSLLQFQWRPMISSVGFNGGCSRDMRIDLDEEEDG</sequence>
<name>A0A834J369_VESGE</name>
<evidence type="ECO:0000313" key="1">
    <source>
        <dbReference type="EMBL" id="KAF7381178.1"/>
    </source>
</evidence>
<reference evidence="1" key="1">
    <citation type="journal article" date="2020" name="G3 (Bethesda)">
        <title>High-Quality Assemblies for Three Invasive Social Wasps from the &lt;i&gt;Vespula&lt;/i&gt; Genus.</title>
        <authorList>
            <person name="Harrop T.W.R."/>
            <person name="Guhlin J."/>
            <person name="McLaughlin G.M."/>
            <person name="Permina E."/>
            <person name="Stockwell P."/>
            <person name="Gilligan J."/>
            <person name="Le Lec M.F."/>
            <person name="Gruber M.A.M."/>
            <person name="Quinn O."/>
            <person name="Lovegrove M."/>
            <person name="Duncan E.J."/>
            <person name="Remnant E.J."/>
            <person name="Van Eeckhoven J."/>
            <person name="Graham B."/>
            <person name="Knapp R.A."/>
            <person name="Langford K.W."/>
            <person name="Kronenberg Z."/>
            <person name="Press M.O."/>
            <person name="Eacker S.M."/>
            <person name="Wilson-Rankin E.E."/>
            <person name="Purcell J."/>
            <person name="Lester P.J."/>
            <person name="Dearden P.K."/>
        </authorList>
    </citation>
    <scope>NUCLEOTIDE SEQUENCE</scope>
    <source>
        <strain evidence="1">Linc-1</strain>
    </source>
</reference>
<gene>
    <name evidence="1" type="ORF">HZH68_016053</name>
</gene>
<comment type="caution">
    <text evidence="1">The sequence shown here is derived from an EMBL/GenBank/DDBJ whole genome shotgun (WGS) entry which is preliminary data.</text>
</comment>
<evidence type="ECO:0000313" key="2">
    <source>
        <dbReference type="Proteomes" id="UP000617340"/>
    </source>
</evidence>